<name>A0ACD3AID5_9AGAR</name>
<gene>
    <name evidence="1" type="ORF">BDN72DRAFT_860555</name>
</gene>
<evidence type="ECO:0000313" key="1">
    <source>
        <dbReference type="EMBL" id="TFK65537.1"/>
    </source>
</evidence>
<dbReference type="EMBL" id="ML208433">
    <property type="protein sequence ID" value="TFK65537.1"/>
    <property type="molecule type" value="Genomic_DNA"/>
</dbReference>
<sequence>MENANNSGTIDTETFVRNSLQPIGRIPVDVLMKIFSLVTDDGNVGEHTKRLLRLTWVSSTWRRVALESKGLWAYIDSSNYRWATVWMDRAGGALLSVELDKDSVRFGLHNILNSVSHRLKRLQWRIPYRGEHLLSTWTTASPYLERLALKDIHLPDGFLRDRAPAIQHLSLHSCHFDFTRALTTFSHLTVLTVENPGQQPSLQSLLRLLEGMPRLVELVLCRAFDEQDIALAHTQPPRSSDLVYLRLRAGVEAGLLFLNSFSLIREQTALRVQLDYPMNNPIMGLQNTLIAIIPQLLFTSSRSLTSMTLGGSQAHFPTLKLAVEFSSTSPQPSIPIPPVRYAFSMPFVRVTDLATAAQGAFNLSQLHTLRILAPHMVAFDGKDLASIFGPCPQLRRLDLRCSRAATGSFLASLIPDPTPPVANGPPQPVHFPVLEVCGSFDDQQFGTLLACALTVREEEGRKLRGLVLGKKSVTWPSNLVDHLSALVDEVIVEGSEKYLEFIDHDPRDEEDDDADPEDDE</sequence>
<keyword evidence="2" id="KW-1185">Reference proteome</keyword>
<protein>
    <submittedName>
        <fullName evidence="1">Uncharacterized protein</fullName>
    </submittedName>
</protein>
<evidence type="ECO:0000313" key="2">
    <source>
        <dbReference type="Proteomes" id="UP000308600"/>
    </source>
</evidence>
<organism evidence="1 2">
    <name type="scientific">Pluteus cervinus</name>
    <dbReference type="NCBI Taxonomy" id="181527"/>
    <lineage>
        <taxon>Eukaryota</taxon>
        <taxon>Fungi</taxon>
        <taxon>Dikarya</taxon>
        <taxon>Basidiomycota</taxon>
        <taxon>Agaricomycotina</taxon>
        <taxon>Agaricomycetes</taxon>
        <taxon>Agaricomycetidae</taxon>
        <taxon>Agaricales</taxon>
        <taxon>Pluteineae</taxon>
        <taxon>Pluteaceae</taxon>
        <taxon>Pluteus</taxon>
    </lineage>
</organism>
<reference evidence="1 2" key="1">
    <citation type="journal article" date="2019" name="Nat. Ecol. Evol.">
        <title>Megaphylogeny resolves global patterns of mushroom evolution.</title>
        <authorList>
            <person name="Varga T."/>
            <person name="Krizsan K."/>
            <person name="Foldi C."/>
            <person name="Dima B."/>
            <person name="Sanchez-Garcia M."/>
            <person name="Sanchez-Ramirez S."/>
            <person name="Szollosi G.J."/>
            <person name="Szarkandi J.G."/>
            <person name="Papp V."/>
            <person name="Albert L."/>
            <person name="Andreopoulos W."/>
            <person name="Angelini C."/>
            <person name="Antonin V."/>
            <person name="Barry K.W."/>
            <person name="Bougher N.L."/>
            <person name="Buchanan P."/>
            <person name="Buyck B."/>
            <person name="Bense V."/>
            <person name="Catcheside P."/>
            <person name="Chovatia M."/>
            <person name="Cooper J."/>
            <person name="Damon W."/>
            <person name="Desjardin D."/>
            <person name="Finy P."/>
            <person name="Geml J."/>
            <person name="Haridas S."/>
            <person name="Hughes K."/>
            <person name="Justo A."/>
            <person name="Karasinski D."/>
            <person name="Kautmanova I."/>
            <person name="Kiss B."/>
            <person name="Kocsube S."/>
            <person name="Kotiranta H."/>
            <person name="LaButti K.M."/>
            <person name="Lechner B.E."/>
            <person name="Liimatainen K."/>
            <person name="Lipzen A."/>
            <person name="Lukacs Z."/>
            <person name="Mihaltcheva S."/>
            <person name="Morgado L.N."/>
            <person name="Niskanen T."/>
            <person name="Noordeloos M.E."/>
            <person name="Ohm R.A."/>
            <person name="Ortiz-Santana B."/>
            <person name="Ovrebo C."/>
            <person name="Racz N."/>
            <person name="Riley R."/>
            <person name="Savchenko A."/>
            <person name="Shiryaev A."/>
            <person name="Soop K."/>
            <person name="Spirin V."/>
            <person name="Szebenyi C."/>
            <person name="Tomsovsky M."/>
            <person name="Tulloss R.E."/>
            <person name="Uehling J."/>
            <person name="Grigoriev I.V."/>
            <person name="Vagvolgyi C."/>
            <person name="Papp T."/>
            <person name="Martin F.M."/>
            <person name="Miettinen O."/>
            <person name="Hibbett D.S."/>
            <person name="Nagy L.G."/>
        </authorList>
    </citation>
    <scope>NUCLEOTIDE SEQUENCE [LARGE SCALE GENOMIC DNA]</scope>
    <source>
        <strain evidence="1 2">NL-1719</strain>
    </source>
</reference>
<accession>A0ACD3AID5</accession>
<dbReference type="Proteomes" id="UP000308600">
    <property type="component" value="Unassembled WGS sequence"/>
</dbReference>
<proteinExistence type="predicted"/>